<evidence type="ECO:0000256" key="3">
    <source>
        <dbReference type="ARBA" id="ARBA00022475"/>
    </source>
</evidence>
<feature type="transmembrane region" description="Helical" evidence="7">
    <location>
        <begin position="216"/>
        <end position="241"/>
    </location>
</feature>
<evidence type="ECO:0000256" key="2">
    <source>
        <dbReference type="ARBA" id="ARBA00022448"/>
    </source>
</evidence>
<dbReference type="PANTHER" id="PTHR43266:SF9">
    <property type="entry name" value="PERMEASE, MAJOR FACILITATOR SUPERFAMILY-RELATED"/>
    <property type="match status" value="1"/>
</dbReference>
<feature type="transmembrane region" description="Helical" evidence="7">
    <location>
        <begin position="386"/>
        <end position="403"/>
    </location>
</feature>
<keyword evidence="6 7" id="KW-0472">Membrane</keyword>
<evidence type="ECO:0000256" key="6">
    <source>
        <dbReference type="ARBA" id="ARBA00023136"/>
    </source>
</evidence>
<dbReference type="KEGG" id="thei:K1720_04400"/>
<dbReference type="AlphaFoldDB" id="A0A9E7MCC4"/>
<dbReference type="RefSeq" id="WP_251950230.1">
    <property type="nucleotide sequence ID" value="NZ_CP080572.1"/>
</dbReference>
<dbReference type="Proteomes" id="UP001056425">
    <property type="component" value="Chromosome"/>
</dbReference>
<protein>
    <submittedName>
        <fullName evidence="9">MFS transporter</fullName>
    </submittedName>
</protein>
<evidence type="ECO:0000256" key="1">
    <source>
        <dbReference type="ARBA" id="ARBA00004651"/>
    </source>
</evidence>
<dbReference type="GO" id="GO:0005886">
    <property type="term" value="C:plasma membrane"/>
    <property type="evidence" value="ECO:0007669"/>
    <property type="project" value="UniProtKB-SubCell"/>
</dbReference>
<feature type="transmembrane region" description="Helical" evidence="7">
    <location>
        <begin position="7"/>
        <end position="33"/>
    </location>
</feature>
<feature type="transmembrane region" description="Helical" evidence="7">
    <location>
        <begin position="253"/>
        <end position="276"/>
    </location>
</feature>
<dbReference type="SUPFAM" id="SSF103473">
    <property type="entry name" value="MFS general substrate transporter"/>
    <property type="match status" value="1"/>
</dbReference>
<gene>
    <name evidence="9" type="ORF">K1720_04400</name>
</gene>
<evidence type="ECO:0000313" key="9">
    <source>
        <dbReference type="EMBL" id="USH00683.1"/>
    </source>
</evidence>
<feature type="transmembrane region" description="Helical" evidence="7">
    <location>
        <begin position="315"/>
        <end position="335"/>
    </location>
</feature>
<feature type="transmembrane region" description="Helical" evidence="7">
    <location>
        <begin position="39"/>
        <end position="60"/>
    </location>
</feature>
<keyword evidence="4 7" id="KW-0812">Transmembrane</keyword>
<reference evidence="9 10" key="1">
    <citation type="submission" date="2021-08" db="EMBL/GenBank/DDBJ databases">
        <title>Thermococcus onnuriiensis IOH2.</title>
        <authorList>
            <person name="Park Y.-J."/>
        </authorList>
    </citation>
    <scope>NUCLEOTIDE SEQUENCE [LARGE SCALE GENOMIC DNA]</scope>
    <source>
        <strain evidence="9 10">IOH2</strain>
    </source>
</reference>
<evidence type="ECO:0000256" key="5">
    <source>
        <dbReference type="ARBA" id="ARBA00022989"/>
    </source>
</evidence>
<dbReference type="EMBL" id="CP080572">
    <property type="protein sequence ID" value="USH00683.1"/>
    <property type="molecule type" value="Genomic_DNA"/>
</dbReference>
<feature type="transmembrane region" description="Helical" evidence="7">
    <location>
        <begin position="283"/>
        <end position="303"/>
    </location>
</feature>
<keyword evidence="2" id="KW-0813">Transport</keyword>
<dbReference type="InterPro" id="IPR011701">
    <property type="entry name" value="MFS"/>
</dbReference>
<dbReference type="GeneID" id="72777559"/>
<feature type="transmembrane region" description="Helical" evidence="7">
    <location>
        <begin position="355"/>
        <end position="374"/>
    </location>
</feature>
<accession>A0A9E7MCC4</accession>
<evidence type="ECO:0000313" key="10">
    <source>
        <dbReference type="Proteomes" id="UP001056425"/>
    </source>
</evidence>
<proteinExistence type="predicted"/>
<feature type="transmembrane region" description="Helical" evidence="7">
    <location>
        <begin position="137"/>
        <end position="157"/>
    </location>
</feature>
<feature type="domain" description="Major facilitator superfamily (MFS) profile" evidence="8">
    <location>
        <begin position="6"/>
        <end position="406"/>
    </location>
</feature>
<dbReference type="PROSITE" id="PS50850">
    <property type="entry name" value="MFS"/>
    <property type="match status" value="1"/>
</dbReference>
<dbReference type="Gene3D" id="1.20.1250.20">
    <property type="entry name" value="MFS general substrate transporter like domains"/>
    <property type="match status" value="1"/>
</dbReference>
<evidence type="ECO:0000256" key="4">
    <source>
        <dbReference type="ARBA" id="ARBA00022692"/>
    </source>
</evidence>
<keyword evidence="5 7" id="KW-1133">Transmembrane helix</keyword>
<name>A0A9E7MCC4_9EURY</name>
<dbReference type="InterPro" id="IPR036259">
    <property type="entry name" value="MFS_trans_sf"/>
</dbReference>
<feature type="transmembrane region" description="Helical" evidence="7">
    <location>
        <begin position="72"/>
        <end position="92"/>
    </location>
</feature>
<evidence type="ECO:0000256" key="7">
    <source>
        <dbReference type="SAM" id="Phobius"/>
    </source>
</evidence>
<feature type="transmembrane region" description="Helical" evidence="7">
    <location>
        <begin position="163"/>
        <end position="184"/>
    </location>
</feature>
<dbReference type="PANTHER" id="PTHR43266">
    <property type="entry name" value="MACROLIDE-EFFLUX PROTEIN"/>
    <property type="match status" value="1"/>
</dbReference>
<dbReference type="CDD" id="cd06173">
    <property type="entry name" value="MFS_MefA_like"/>
    <property type="match status" value="1"/>
</dbReference>
<feature type="transmembrane region" description="Helical" evidence="7">
    <location>
        <begin position="98"/>
        <end position="116"/>
    </location>
</feature>
<evidence type="ECO:0000259" key="8">
    <source>
        <dbReference type="PROSITE" id="PS50850"/>
    </source>
</evidence>
<dbReference type="GO" id="GO:0022857">
    <property type="term" value="F:transmembrane transporter activity"/>
    <property type="evidence" value="ECO:0007669"/>
    <property type="project" value="InterPro"/>
</dbReference>
<keyword evidence="3" id="KW-1003">Cell membrane</keyword>
<keyword evidence="10" id="KW-1185">Reference proteome</keyword>
<organism evidence="9 10">
    <name type="scientific">Thermococcus argininiproducens</name>
    <dbReference type="NCBI Taxonomy" id="2866384"/>
    <lineage>
        <taxon>Archaea</taxon>
        <taxon>Methanobacteriati</taxon>
        <taxon>Methanobacteriota</taxon>
        <taxon>Thermococci</taxon>
        <taxon>Thermococcales</taxon>
        <taxon>Thermococcaceae</taxon>
        <taxon>Thermococcus</taxon>
    </lineage>
</organism>
<dbReference type="InterPro" id="IPR020846">
    <property type="entry name" value="MFS_dom"/>
</dbReference>
<dbReference type="Pfam" id="PF07690">
    <property type="entry name" value="MFS_1"/>
    <property type="match status" value="1"/>
</dbReference>
<sequence>MRDNRNFWLYAMGRFVSLVGSGVQDVALPLFILDLTGSGIIMGTFMIVSMLPRLLLYPIAGVLGDRLNRKWIMVWMDFGRGAVILVLALLALRNLITIPLLFGAQFVISIMNALFGPATSAMLPDIVEKDELMRANSILMSLNSTAYIVGPALGGIIYGTGGIMAAFLINGVSFIASGISELFIKYEQKVKNITNVGEIVEGLKEGLAYIKTQKGILTLMSFALVVNFLAAPIFAVLYPYVMRVVIKFTAEQYGLLETSFMGGILLGNIILGAFFANKKAENLLIKGLVFGTILLFVFALLISPQSIAFFSGPSWEMFVAIALVSVFMGASNAFVNTPINVEFQQLVPTEYRARVFSVIEVMGQGIVPIGYGLVGILLDNAPAHEIALALTFLTFVSVVLFVTKYSKTVFEDFENRKKEPEVEISP</sequence>
<comment type="subcellular location">
    <subcellularLocation>
        <location evidence="1">Cell membrane</location>
        <topology evidence="1">Multi-pass membrane protein</topology>
    </subcellularLocation>
</comment>